<evidence type="ECO:0000313" key="1">
    <source>
        <dbReference type="EMBL" id="ADX68285.1"/>
    </source>
</evidence>
<keyword evidence="2" id="KW-1185">Reference proteome</keyword>
<proteinExistence type="predicted"/>
<dbReference type="AlphaFoldDB" id="F0NZ68"/>
<dbReference type="EMBL" id="CP002455">
    <property type="protein sequence ID" value="ADX68285.1"/>
    <property type="molecule type" value="Genomic_DNA"/>
</dbReference>
<dbReference type="RefSeq" id="WP_013598674.1">
    <property type="nucleotide sequence ID" value="NC_015144.1"/>
</dbReference>
<dbReference type="STRING" id="865938.Weevi_1585"/>
<evidence type="ECO:0000313" key="2">
    <source>
        <dbReference type="Proteomes" id="UP000008641"/>
    </source>
</evidence>
<gene>
    <name evidence="1" type="ordered locus">Weevi_1585</name>
</gene>
<dbReference type="HOGENOM" id="CLU_2195860_0_0_10"/>
<name>F0NZ68_WEEVC</name>
<dbReference type="KEGG" id="wvi:Weevi_1585"/>
<protein>
    <submittedName>
        <fullName evidence="1">Uncharacterized protein</fullName>
    </submittedName>
</protein>
<organism evidence="1 2">
    <name type="scientific">Weeksella virosa (strain ATCC 43766 / DSM 16922 / JCM 21250 / CCUG 30538 / CDC 9751 / IAM 14551 / NBRC 16016 / NCTC 11634 / CL345/78)</name>
    <dbReference type="NCBI Taxonomy" id="865938"/>
    <lineage>
        <taxon>Bacteria</taxon>
        <taxon>Pseudomonadati</taxon>
        <taxon>Bacteroidota</taxon>
        <taxon>Flavobacteriia</taxon>
        <taxon>Flavobacteriales</taxon>
        <taxon>Weeksellaceae</taxon>
        <taxon>Weeksella</taxon>
    </lineage>
</organism>
<sequence>MKKEVDFVERYLIEFGLRATFTGNLYHIKNEMISFFREVKQNKAILEYIALVIEVNEHYSITMNDIATLSHTIQKEMHNNASIWLDVQLSSSLINKGFRVSVYYLTEH</sequence>
<reference evidence="1 2" key="1">
    <citation type="journal article" date="2011" name="Stand. Genomic Sci.">
        <title>Complete genome sequence of Weeksella virosa type strain (9751).</title>
        <authorList>
            <person name="Lang E."/>
            <person name="Teshima H."/>
            <person name="Lucas S."/>
            <person name="Lapidus A."/>
            <person name="Hammon N."/>
            <person name="Deshpande S."/>
            <person name="Nolan M."/>
            <person name="Cheng J.F."/>
            <person name="Pitluck S."/>
            <person name="Liolios K."/>
            <person name="Pagani I."/>
            <person name="Mikhailova N."/>
            <person name="Ivanova N."/>
            <person name="Mavromatis K."/>
            <person name="Pati A."/>
            <person name="Tapia R."/>
            <person name="Han C."/>
            <person name="Goodwin L."/>
            <person name="Chen A."/>
            <person name="Palaniappan K."/>
            <person name="Land M."/>
            <person name="Hauser L."/>
            <person name="Chang Y.J."/>
            <person name="Jeffries C.D."/>
            <person name="Brambilla E.M."/>
            <person name="Kopitz M."/>
            <person name="Rohde M."/>
            <person name="Goker M."/>
            <person name="Tindall B.J."/>
            <person name="Detter J.C."/>
            <person name="Woyke T."/>
            <person name="Bristow J."/>
            <person name="Eisen J.A."/>
            <person name="Markowitz V."/>
            <person name="Hugenholtz P."/>
            <person name="Klenk H.P."/>
            <person name="Kyrpides N.C."/>
        </authorList>
    </citation>
    <scope>NUCLEOTIDE SEQUENCE [LARGE SCALE GENOMIC DNA]</scope>
    <source>
        <strain evidence="2">ATCC 43766 / DSM 16922 / JCM 21250 / NBRC 16016 / NCTC 11634 / CL345/78</strain>
    </source>
</reference>
<accession>F0NZ68</accession>
<dbReference type="Proteomes" id="UP000008641">
    <property type="component" value="Chromosome"/>
</dbReference>
<reference evidence="2" key="2">
    <citation type="journal article" date="2011" name="Stand. Genomic Sci.">
        <title>Complete genome sequence of Weeksella virosa type strain (9751T).</title>
        <authorList>
            <person name="Lang E."/>
            <person name="Teshima H."/>
            <person name="Lucas S."/>
            <person name="Lapidus A."/>
            <person name="Hammon N."/>
            <person name="Deshpande S."/>
            <person name="Nolan M."/>
            <person name="Cheng J."/>
            <person name="Pitluck S."/>
            <person name="Liolios K."/>
            <person name="Pagani I."/>
            <person name="Mikhailova N."/>
            <person name="Ivanova N."/>
            <person name="Mavromatis K."/>
            <person name="Pati A."/>
            <person name="Tapia R."/>
            <person name="Han C."/>
            <person name="Goodwin L."/>
            <person name="Chen A."/>
            <person name="Palaniappan K."/>
            <person name="Land M."/>
            <person name="Hauser L."/>
            <person name="Chang Y."/>
            <person name="Jeffries C."/>
            <person name="Brambilla E."/>
            <person name="Kopitz M."/>
            <person name="Rohde M."/>
            <person name="Goker M."/>
            <person name="Tindall B."/>
            <person name="Detter J."/>
            <person name="Woyke T."/>
            <person name="Bristow J."/>
            <person name="Eisen J."/>
            <person name="Markowitz V."/>
            <person name="Hugenholtz P."/>
            <person name="Klenk H."/>
            <person name="Kyrpides N."/>
        </authorList>
    </citation>
    <scope>NUCLEOTIDE SEQUENCE [LARGE SCALE GENOMIC DNA]</scope>
    <source>
        <strain evidence="2">ATCC 43766 / DSM 16922 / JCM 21250 / NBRC 16016 / NCTC 11634 / CL345/78</strain>
    </source>
</reference>